<dbReference type="GeneID" id="114241149"/>
<reference evidence="5" key="1">
    <citation type="submission" date="2025-08" db="UniProtKB">
        <authorList>
            <consortium name="RefSeq"/>
        </authorList>
    </citation>
    <scope>IDENTIFICATION</scope>
    <source>
        <tissue evidence="5">Silk gland</tissue>
    </source>
</reference>
<dbReference type="InterPro" id="IPR051217">
    <property type="entry name" value="Insect_Cuticle_Struc_Prot"/>
</dbReference>
<dbReference type="PROSITE" id="PS00233">
    <property type="entry name" value="CHIT_BIND_RR_1"/>
    <property type="match status" value="1"/>
</dbReference>
<keyword evidence="1 3" id="KW-0193">Cuticle</keyword>
<evidence type="ECO:0000256" key="2">
    <source>
        <dbReference type="ARBA" id="ARBA00022729"/>
    </source>
</evidence>
<dbReference type="PANTHER" id="PTHR12236:SF79">
    <property type="entry name" value="CUTICULAR PROTEIN 50CB-RELATED"/>
    <property type="match status" value="1"/>
</dbReference>
<dbReference type="Pfam" id="PF00379">
    <property type="entry name" value="Chitin_bind_4"/>
    <property type="match status" value="1"/>
</dbReference>
<evidence type="ECO:0000256" key="3">
    <source>
        <dbReference type="PROSITE-ProRule" id="PRU00497"/>
    </source>
</evidence>
<gene>
    <name evidence="5" type="primary">LOC114241149</name>
</gene>
<name>A0A6J2JH02_BOMMA</name>
<dbReference type="GO" id="GO:0016301">
    <property type="term" value="F:kinase activity"/>
    <property type="evidence" value="ECO:0007669"/>
    <property type="project" value="UniProtKB-KW"/>
</dbReference>
<dbReference type="GO" id="GO:0031012">
    <property type="term" value="C:extracellular matrix"/>
    <property type="evidence" value="ECO:0007669"/>
    <property type="project" value="TreeGrafter"/>
</dbReference>
<sequence length="492" mass="56238">MILLLIFLVGQSRCQEVTTPSSLLGPKHYNYHAFDAERYLKSLNLPLPTKQGPVLFPNDAPPAPRTPLVVTSRPLIESIAKSDLNPLPQNNTEAQPSSNGVSFVPFFGKVNEYRPFFGAGPGKPHVNRFENQSPLPPIYRVINEHKVQNKKPYDYDYKVKAPEYNQHDNGIHDENNSDYNHAQNYAFSYTVKDKDTGDDFSHSQHSRGAATNGEYRVRLPDGRMQIVSYTADENGYNAEVRYDDEDKASVNAIDINNDNYNSINTNTVKPTDYINVITDYRKTNYDSGNNFNNYISTTRSYDDDVINSNKIVNNNNDYGLNDYAKLKNQNEYVNYDSKEFYNDDYSSELNSNYPSYISKFKSFADDKINDNYQVITSTSKPTFDDIRNLLIDEKTYNTRQSYNDIEPNSQSTLKDNSYNPSNFKKSNLYTNIDDSVAITPRNFVANPFVATTPSSYLVSTITNLQNRINSRQPIPILSGRFIDKINKYLSYK</sequence>
<organism evidence="4 5">
    <name type="scientific">Bombyx mandarina</name>
    <name type="common">Wild silk moth</name>
    <name type="synonym">Wild silkworm</name>
    <dbReference type="NCBI Taxonomy" id="7092"/>
    <lineage>
        <taxon>Eukaryota</taxon>
        <taxon>Metazoa</taxon>
        <taxon>Ecdysozoa</taxon>
        <taxon>Arthropoda</taxon>
        <taxon>Hexapoda</taxon>
        <taxon>Insecta</taxon>
        <taxon>Pterygota</taxon>
        <taxon>Neoptera</taxon>
        <taxon>Endopterygota</taxon>
        <taxon>Lepidoptera</taxon>
        <taxon>Glossata</taxon>
        <taxon>Ditrysia</taxon>
        <taxon>Bombycoidea</taxon>
        <taxon>Bombycidae</taxon>
        <taxon>Bombycinae</taxon>
        <taxon>Bombyx</taxon>
    </lineage>
</organism>
<dbReference type="Proteomes" id="UP000504629">
    <property type="component" value="Unplaced"/>
</dbReference>
<keyword evidence="4" id="KW-1185">Reference proteome</keyword>
<dbReference type="PANTHER" id="PTHR12236">
    <property type="entry name" value="STRUCTURAL CONTITUENT OF CUTICLE"/>
    <property type="match status" value="1"/>
</dbReference>
<dbReference type="InterPro" id="IPR000618">
    <property type="entry name" value="Insect_cuticle"/>
</dbReference>
<evidence type="ECO:0000313" key="4">
    <source>
        <dbReference type="Proteomes" id="UP000504629"/>
    </source>
</evidence>
<dbReference type="RefSeq" id="XP_028027734.1">
    <property type="nucleotide sequence ID" value="XM_028171933.1"/>
</dbReference>
<evidence type="ECO:0000313" key="5">
    <source>
        <dbReference type="RefSeq" id="XP_028027734.1"/>
    </source>
</evidence>
<dbReference type="KEGG" id="bman:114241149"/>
<dbReference type="GO" id="GO:0005615">
    <property type="term" value="C:extracellular space"/>
    <property type="evidence" value="ECO:0007669"/>
    <property type="project" value="TreeGrafter"/>
</dbReference>
<dbReference type="InterPro" id="IPR031311">
    <property type="entry name" value="CHIT_BIND_RR_consensus"/>
</dbReference>
<dbReference type="AlphaFoldDB" id="A0A6J2JH02"/>
<protein>
    <submittedName>
        <fullName evidence="5">Probable serine/threonine-protein kinase clkA</fullName>
    </submittedName>
</protein>
<keyword evidence="2" id="KW-0732">Signal</keyword>
<dbReference type="CTD" id="100379347"/>
<keyword evidence="5" id="KW-0808">Transferase</keyword>
<accession>A0A6J2JH02</accession>
<dbReference type="OrthoDB" id="6382199at2759"/>
<dbReference type="PROSITE" id="PS51155">
    <property type="entry name" value="CHIT_BIND_RR_2"/>
    <property type="match status" value="1"/>
</dbReference>
<proteinExistence type="predicted"/>
<dbReference type="GO" id="GO:0042302">
    <property type="term" value="F:structural constituent of cuticle"/>
    <property type="evidence" value="ECO:0007669"/>
    <property type="project" value="UniProtKB-UniRule"/>
</dbReference>
<evidence type="ECO:0000256" key="1">
    <source>
        <dbReference type="ARBA" id="ARBA00022460"/>
    </source>
</evidence>
<keyword evidence="5" id="KW-0418">Kinase</keyword>